<feature type="signal peptide" evidence="2">
    <location>
        <begin position="1"/>
        <end position="26"/>
    </location>
</feature>
<reference evidence="4 5" key="1">
    <citation type="submission" date="2024-07" db="EMBL/GenBank/DDBJ databases">
        <title>Uliginosibacterium paludis KCTC:42655.</title>
        <authorList>
            <person name="Kim M.K."/>
        </authorList>
    </citation>
    <scope>NUCLEOTIDE SEQUENCE [LARGE SCALE GENOMIC DNA]</scope>
    <source>
        <strain evidence="4 5">KCTC 42655</strain>
    </source>
</reference>
<dbReference type="Proteomes" id="UP001548590">
    <property type="component" value="Unassembled WGS sequence"/>
</dbReference>
<dbReference type="SUPFAM" id="SSF56925">
    <property type="entry name" value="OMPA-like"/>
    <property type="match status" value="1"/>
</dbReference>
<evidence type="ECO:0000259" key="3">
    <source>
        <dbReference type="Pfam" id="PF01389"/>
    </source>
</evidence>
<evidence type="ECO:0000256" key="1">
    <source>
        <dbReference type="ARBA" id="ARBA00004442"/>
    </source>
</evidence>
<name>A0ABV2CLJ5_9RHOO</name>
<dbReference type="Pfam" id="PF01389">
    <property type="entry name" value="OmpA_membrane"/>
    <property type="match status" value="1"/>
</dbReference>
<accession>A0ABV2CLJ5</accession>
<gene>
    <name evidence="4" type="ORF">ABVT11_02940</name>
</gene>
<sequence>MKTISPRILFATLATGSVLLAAQAQAATTPGLYVGANTGISLANHRTAGLDGAVANQGVNVTSGNSDKQDTAWGLTLGYDINPNLAVEAGYVNLGSMGYQSNAAAGAVVGSLKSQGLTLAAKGTLPLANGFAAYGKVGLIDARTDLRTSGLATRNTREYSVSPLVGLGVSYDLTPQVATQLEWNHYSDLGGASTSEASYNTVSVGLRYRF</sequence>
<evidence type="ECO:0000256" key="2">
    <source>
        <dbReference type="SAM" id="SignalP"/>
    </source>
</evidence>
<organism evidence="4 5">
    <name type="scientific">Uliginosibacterium paludis</name>
    <dbReference type="NCBI Taxonomy" id="1615952"/>
    <lineage>
        <taxon>Bacteria</taxon>
        <taxon>Pseudomonadati</taxon>
        <taxon>Pseudomonadota</taxon>
        <taxon>Betaproteobacteria</taxon>
        <taxon>Rhodocyclales</taxon>
        <taxon>Zoogloeaceae</taxon>
        <taxon>Uliginosibacterium</taxon>
    </lineage>
</organism>
<evidence type="ECO:0000313" key="4">
    <source>
        <dbReference type="EMBL" id="MET1488770.1"/>
    </source>
</evidence>
<dbReference type="Gene3D" id="2.40.160.20">
    <property type="match status" value="1"/>
</dbReference>
<proteinExistence type="predicted"/>
<dbReference type="EMBL" id="JBEWLZ010000001">
    <property type="protein sequence ID" value="MET1488770.1"/>
    <property type="molecule type" value="Genomic_DNA"/>
</dbReference>
<keyword evidence="2" id="KW-0732">Signal</keyword>
<comment type="subcellular location">
    <subcellularLocation>
        <location evidence="1">Cell outer membrane</location>
    </subcellularLocation>
</comment>
<dbReference type="RefSeq" id="WP_345927180.1">
    <property type="nucleotide sequence ID" value="NZ_JBDIVF010000003.1"/>
</dbReference>
<feature type="domain" description="Outer membrane protein OmpA-like transmembrane" evidence="3">
    <location>
        <begin position="32"/>
        <end position="210"/>
    </location>
</feature>
<dbReference type="InterPro" id="IPR000498">
    <property type="entry name" value="OmpA-like_TM_dom"/>
</dbReference>
<feature type="chain" id="PRO_5046435963" evidence="2">
    <location>
        <begin position="27"/>
        <end position="210"/>
    </location>
</feature>
<dbReference type="InterPro" id="IPR011250">
    <property type="entry name" value="OMP/PagP_B-barrel"/>
</dbReference>
<comment type="caution">
    <text evidence="4">The sequence shown here is derived from an EMBL/GenBank/DDBJ whole genome shotgun (WGS) entry which is preliminary data.</text>
</comment>
<evidence type="ECO:0000313" key="5">
    <source>
        <dbReference type="Proteomes" id="UP001548590"/>
    </source>
</evidence>
<keyword evidence="5" id="KW-1185">Reference proteome</keyword>
<protein>
    <submittedName>
        <fullName evidence="4">Outer membrane beta-barrel protein</fullName>
    </submittedName>
</protein>